<feature type="transmembrane region" description="Helical" evidence="1">
    <location>
        <begin position="12"/>
        <end position="33"/>
    </location>
</feature>
<evidence type="ECO:0000313" key="2">
    <source>
        <dbReference type="EMBL" id="PWV61037.1"/>
    </source>
</evidence>
<organism evidence="2 3">
    <name type="scientific">Plasticicumulans acidivorans</name>
    <dbReference type="NCBI Taxonomy" id="886464"/>
    <lineage>
        <taxon>Bacteria</taxon>
        <taxon>Pseudomonadati</taxon>
        <taxon>Pseudomonadota</taxon>
        <taxon>Gammaproteobacteria</taxon>
        <taxon>Candidatus Competibacteraceae</taxon>
        <taxon>Plasticicumulans</taxon>
    </lineage>
</organism>
<accession>A0A317MUI9</accession>
<name>A0A317MUI9_9GAMM</name>
<evidence type="ECO:0000256" key="1">
    <source>
        <dbReference type="SAM" id="Phobius"/>
    </source>
</evidence>
<evidence type="ECO:0000313" key="3">
    <source>
        <dbReference type="Proteomes" id="UP000246569"/>
    </source>
</evidence>
<dbReference type="Proteomes" id="UP000246569">
    <property type="component" value="Unassembled WGS sequence"/>
</dbReference>
<dbReference type="AlphaFoldDB" id="A0A317MUI9"/>
<keyword evidence="1" id="KW-0812">Transmembrane</keyword>
<proteinExistence type="predicted"/>
<reference evidence="2 3" key="1">
    <citation type="submission" date="2018-05" db="EMBL/GenBank/DDBJ databases">
        <title>Genomic Encyclopedia of Type Strains, Phase IV (KMG-IV): sequencing the most valuable type-strain genomes for metagenomic binning, comparative biology and taxonomic classification.</title>
        <authorList>
            <person name="Goeker M."/>
        </authorList>
    </citation>
    <scope>NUCLEOTIDE SEQUENCE [LARGE SCALE GENOMIC DNA]</scope>
    <source>
        <strain evidence="2 3">DSM 23606</strain>
    </source>
</reference>
<dbReference type="EMBL" id="QGTJ01000006">
    <property type="protein sequence ID" value="PWV61037.1"/>
    <property type="molecule type" value="Genomic_DNA"/>
</dbReference>
<protein>
    <submittedName>
        <fullName evidence="2">Type IV pilus assembly protein PilV</fullName>
    </submittedName>
</protein>
<gene>
    <name evidence="2" type="ORF">C7443_10651</name>
</gene>
<keyword evidence="1" id="KW-0472">Membrane</keyword>
<dbReference type="OrthoDB" id="8929815at2"/>
<keyword evidence="1" id="KW-1133">Transmembrane helix</keyword>
<keyword evidence="3" id="KW-1185">Reference proteome</keyword>
<comment type="caution">
    <text evidence="2">The sequence shown here is derived from an EMBL/GenBank/DDBJ whole genome shotgun (WGS) entry which is preliminary data.</text>
</comment>
<sequence>MHSQYHNPHRQHGTSLLEVVVTIAVLSFGLFGLNGLTARLQVAEIETYQRAQALMLLKDMASRIATNRYAASSYVTSSPLGSGTTCASTDASSTRQQLDASQWCAALQGAAETASGSRVGALVSGRGCVEALGSNEYMVTVVWQGLTPVSAPPSSVGCGQGLYDGGTACTADLCRRALTTVVRIAPLT</sequence>